<evidence type="ECO:0000313" key="2">
    <source>
        <dbReference type="EMBL" id="OBS65921.1"/>
    </source>
</evidence>
<feature type="coiled-coil region" evidence="1">
    <location>
        <begin position="6"/>
        <end position="33"/>
    </location>
</feature>
<keyword evidence="3" id="KW-1185">Reference proteome</keyword>
<gene>
    <name evidence="2" type="ORF">A6R68_05540</name>
</gene>
<dbReference type="STRING" id="56216.A0A1A6GI82"/>
<name>A0A1A6GI82_NEOLE</name>
<dbReference type="OrthoDB" id="343296at2759"/>
<evidence type="ECO:0000256" key="1">
    <source>
        <dbReference type="SAM" id="Coils"/>
    </source>
</evidence>
<dbReference type="SUPFAM" id="SSF47473">
    <property type="entry name" value="EF-hand"/>
    <property type="match status" value="1"/>
</dbReference>
<accession>A0A1A6GI82</accession>
<dbReference type="InterPro" id="IPR011992">
    <property type="entry name" value="EF-hand-dom_pair"/>
</dbReference>
<evidence type="ECO:0000313" key="3">
    <source>
        <dbReference type="Proteomes" id="UP000092124"/>
    </source>
</evidence>
<feature type="non-terminal residue" evidence="2">
    <location>
        <position position="100"/>
    </location>
</feature>
<dbReference type="Gene3D" id="1.10.238.10">
    <property type="entry name" value="EF-hand"/>
    <property type="match status" value="1"/>
</dbReference>
<keyword evidence="1" id="KW-0175">Coiled coil</keyword>
<dbReference type="EMBL" id="LZPO01088035">
    <property type="protein sequence ID" value="OBS65921.1"/>
    <property type="molecule type" value="Genomic_DNA"/>
</dbReference>
<evidence type="ECO:0008006" key="4">
    <source>
        <dbReference type="Google" id="ProtNLM"/>
    </source>
</evidence>
<organism evidence="2 3">
    <name type="scientific">Neotoma lepida</name>
    <name type="common">Desert woodrat</name>
    <dbReference type="NCBI Taxonomy" id="56216"/>
    <lineage>
        <taxon>Eukaryota</taxon>
        <taxon>Metazoa</taxon>
        <taxon>Chordata</taxon>
        <taxon>Craniata</taxon>
        <taxon>Vertebrata</taxon>
        <taxon>Euteleostomi</taxon>
        <taxon>Mammalia</taxon>
        <taxon>Eutheria</taxon>
        <taxon>Euarchontoglires</taxon>
        <taxon>Glires</taxon>
        <taxon>Rodentia</taxon>
        <taxon>Myomorpha</taxon>
        <taxon>Muroidea</taxon>
        <taxon>Cricetidae</taxon>
        <taxon>Neotominae</taxon>
        <taxon>Neotoma</taxon>
    </lineage>
</organism>
<dbReference type="AlphaFoldDB" id="A0A1A6GI82"/>
<sequence>MSLALRNELAGDKTNVKQKKRELSEEQKQEMKDAFKLLIQTKVKPWTVINERESTSKITFEEFNEVMSDLILEGDSHEELVEEFKLLHDDDSGNISLRNF</sequence>
<dbReference type="Proteomes" id="UP000092124">
    <property type="component" value="Unassembled WGS sequence"/>
</dbReference>
<proteinExistence type="predicted"/>
<reference evidence="2 3" key="1">
    <citation type="submission" date="2016-06" db="EMBL/GenBank/DDBJ databases">
        <title>The Draft Genome Sequence and Annotation of the Desert Woodrat Neotoma lepida.</title>
        <authorList>
            <person name="Campbell M."/>
            <person name="Oakeson K.F."/>
            <person name="Yandell M."/>
            <person name="Halpert J.R."/>
            <person name="Dearing D."/>
        </authorList>
    </citation>
    <scope>NUCLEOTIDE SEQUENCE [LARGE SCALE GENOMIC DNA]</scope>
    <source>
        <strain evidence="2">417</strain>
        <tissue evidence="2">Liver</tissue>
    </source>
</reference>
<comment type="caution">
    <text evidence="2">The sequence shown here is derived from an EMBL/GenBank/DDBJ whole genome shotgun (WGS) entry which is preliminary data.</text>
</comment>
<protein>
    <recommendedName>
        <fullName evidence="4">EF-hand domain-containing protein</fullName>
    </recommendedName>
</protein>